<protein>
    <submittedName>
        <fullName evidence="2">Aste57867_22076 protein</fullName>
    </submittedName>
</protein>
<evidence type="ECO:0000313" key="1">
    <source>
        <dbReference type="EMBL" id="KAF0686111.1"/>
    </source>
</evidence>
<organism evidence="2 3">
    <name type="scientific">Aphanomyces stellatus</name>
    <dbReference type="NCBI Taxonomy" id="120398"/>
    <lineage>
        <taxon>Eukaryota</taxon>
        <taxon>Sar</taxon>
        <taxon>Stramenopiles</taxon>
        <taxon>Oomycota</taxon>
        <taxon>Saprolegniomycetes</taxon>
        <taxon>Saprolegniales</taxon>
        <taxon>Verrucalvaceae</taxon>
        <taxon>Aphanomyces</taxon>
    </lineage>
</organism>
<reference evidence="1" key="2">
    <citation type="submission" date="2019-06" db="EMBL/GenBank/DDBJ databases">
        <title>Genomics analysis of Aphanomyces spp. identifies a new class of oomycete effector associated with host adaptation.</title>
        <authorList>
            <person name="Gaulin E."/>
        </authorList>
    </citation>
    <scope>NUCLEOTIDE SEQUENCE</scope>
    <source>
        <strain evidence="1">CBS 578.67</strain>
    </source>
</reference>
<dbReference type="EMBL" id="CAADRA010007041">
    <property type="protein sequence ID" value="VFT98744.1"/>
    <property type="molecule type" value="Genomic_DNA"/>
</dbReference>
<evidence type="ECO:0000313" key="2">
    <source>
        <dbReference type="EMBL" id="VFT98744.1"/>
    </source>
</evidence>
<dbReference type="AlphaFoldDB" id="A0A485LJ90"/>
<gene>
    <name evidence="2" type="primary">Aste57867_22076</name>
    <name evidence="1" type="ORF">As57867_022007</name>
    <name evidence="2" type="ORF">ASTE57867_22076</name>
</gene>
<proteinExistence type="predicted"/>
<reference evidence="2 3" key="1">
    <citation type="submission" date="2019-03" db="EMBL/GenBank/DDBJ databases">
        <authorList>
            <person name="Gaulin E."/>
            <person name="Dumas B."/>
        </authorList>
    </citation>
    <scope>NUCLEOTIDE SEQUENCE [LARGE SCALE GENOMIC DNA]</scope>
    <source>
        <strain evidence="2">CBS 568.67</strain>
    </source>
</reference>
<name>A0A485LJ90_9STRA</name>
<keyword evidence="3" id="KW-1185">Reference proteome</keyword>
<dbReference type="EMBL" id="VJMH01007015">
    <property type="protein sequence ID" value="KAF0686111.1"/>
    <property type="molecule type" value="Genomic_DNA"/>
</dbReference>
<accession>A0A485LJ90</accession>
<evidence type="ECO:0000313" key="3">
    <source>
        <dbReference type="Proteomes" id="UP000332933"/>
    </source>
</evidence>
<dbReference type="OrthoDB" id="10599009at2759"/>
<dbReference type="Proteomes" id="UP000332933">
    <property type="component" value="Unassembled WGS sequence"/>
</dbReference>
<sequence>MTPLLPCKVGHCRRYAKQHGVCLKHFRSLTAAANAQQHHQQCPVKVAAESTRPLSRAALVPTMDAAAPRRQDKTFNARMIPDEPRTAAPTTSVAPSVSRMATLKTRLILRERLRQREQLMQTGFVAV</sequence>